<dbReference type="PANTHER" id="PTHR35603">
    <property type="match status" value="1"/>
</dbReference>
<evidence type="ECO:0000313" key="6">
    <source>
        <dbReference type="Proteomes" id="UP000237925"/>
    </source>
</evidence>
<dbReference type="InterPro" id="IPR008816">
    <property type="entry name" value="Gly_zipper_2TM_dom"/>
</dbReference>
<keyword evidence="2" id="KW-0472">Membrane</keyword>
<feature type="signal peptide" evidence="3">
    <location>
        <begin position="1"/>
        <end position="19"/>
    </location>
</feature>
<dbReference type="Pfam" id="PF05433">
    <property type="entry name" value="Rick_17kDa_Anti"/>
    <property type="match status" value="1"/>
</dbReference>
<evidence type="ECO:0000256" key="1">
    <source>
        <dbReference type="ARBA" id="ARBA00004370"/>
    </source>
</evidence>
<dbReference type="KEGG" id="mela:C6568_15490"/>
<dbReference type="InterPro" id="IPR051407">
    <property type="entry name" value="Bact_OM_lipoprot/Surf_antigen"/>
</dbReference>
<name>A0A2R3QFD2_9BURK</name>
<dbReference type="Proteomes" id="UP000237925">
    <property type="component" value="Chromosome"/>
</dbReference>
<keyword evidence="6" id="KW-1185">Reference proteome</keyword>
<keyword evidence="3" id="KW-0732">Signal</keyword>
<dbReference type="OrthoDB" id="8909257at2"/>
<gene>
    <name evidence="5" type="ORF">C6568_15490</name>
</gene>
<evidence type="ECO:0000256" key="2">
    <source>
        <dbReference type="ARBA" id="ARBA00023136"/>
    </source>
</evidence>
<protein>
    <recommendedName>
        <fullName evidence="4">Glycine zipper 2TM domain-containing protein</fullName>
    </recommendedName>
</protein>
<evidence type="ECO:0000313" key="5">
    <source>
        <dbReference type="EMBL" id="AVO50488.1"/>
    </source>
</evidence>
<evidence type="ECO:0000259" key="4">
    <source>
        <dbReference type="Pfam" id="PF05433"/>
    </source>
</evidence>
<sequence>MQKIIAFSVLATAALTAQAQEMGRVLSATPITQQVAVPQQICGNETIYSGGRTPSGAGAVLGAIAGGAAGNAIGGGSGRAAATAIGLIGGAVLGNSIEGGRPGYENVQRCTTQTYYDNRVVGYDVVYEYAGRQYSTRTQGDPGGWIPLSVQPAVNGMAPPAAAPGYYPPSYGDAGRYGNQGVVVATPPGPPVYVTPPVTVIEYQGGYPYRPRHYDRYWR</sequence>
<feature type="chain" id="PRO_5015340537" description="Glycine zipper 2TM domain-containing protein" evidence="3">
    <location>
        <begin position="20"/>
        <end position="219"/>
    </location>
</feature>
<reference evidence="5 6" key="1">
    <citation type="submission" date="2018-03" db="EMBL/GenBank/DDBJ databases">
        <title>Genome sequencing of Melaminivora sp.</title>
        <authorList>
            <person name="Kim S.-J."/>
            <person name="Heo J."/>
            <person name="Ahn J.-H."/>
            <person name="Kwon S.-W."/>
        </authorList>
    </citation>
    <scope>NUCLEOTIDE SEQUENCE [LARGE SCALE GENOMIC DNA]</scope>
    <source>
        <strain evidence="5 6">SC2-9</strain>
    </source>
</reference>
<feature type="domain" description="Glycine zipper 2TM" evidence="4">
    <location>
        <begin position="57"/>
        <end position="98"/>
    </location>
</feature>
<proteinExistence type="predicted"/>
<dbReference type="GO" id="GO:0019867">
    <property type="term" value="C:outer membrane"/>
    <property type="evidence" value="ECO:0007669"/>
    <property type="project" value="InterPro"/>
</dbReference>
<dbReference type="EMBL" id="CP027667">
    <property type="protein sequence ID" value="AVO50488.1"/>
    <property type="molecule type" value="Genomic_DNA"/>
</dbReference>
<dbReference type="PANTHER" id="PTHR35603:SF2">
    <property type="entry name" value="OUTER MEMBRANE LIPOPROTEIN"/>
    <property type="match status" value="1"/>
</dbReference>
<evidence type="ECO:0000256" key="3">
    <source>
        <dbReference type="SAM" id="SignalP"/>
    </source>
</evidence>
<dbReference type="AlphaFoldDB" id="A0A2R3QFD2"/>
<comment type="subcellular location">
    <subcellularLocation>
        <location evidence="1">Membrane</location>
    </subcellularLocation>
</comment>
<accession>A0A2R3QFD2</accession>
<organism evidence="5 6">
    <name type="scientific">Melaminivora suipulveris</name>
    <dbReference type="NCBI Taxonomy" id="2109913"/>
    <lineage>
        <taxon>Bacteria</taxon>
        <taxon>Pseudomonadati</taxon>
        <taxon>Pseudomonadota</taxon>
        <taxon>Betaproteobacteria</taxon>
        <taxon>Burkholderiales</taxon>
        <taxon>Comamonadaceae</taxon>
        <taxon>Melaminivora</taxon>
    </lineage>
</organism>
<dbReference type="RefSeq" id="WP_106684939.1">
    <property type="nucleotide sequence ID" value="NZ_CP027667.1"/>
</dbReference>